<feature type="coiled-coil region" evidence="1">
    <location>
        <begin position="9"/>
        <end position="50"/>
    </location>
</feature>
<gene>
    <name evidence="3" type="ORF">GJQ69_02700</name>
    <name evidence="4" type="ORF">GKP14_01670</name>
</gene>
<dbReference type="Proteomes" id="UP000501316">
    <property type="component" value="Chromosome"/>
</dbReference>
<keyword evidence="6" id="KW-1185">Reference proteome</keyword>
<reference evidence="4" key="2">
    <citation type="journal article" date="2021" name="Appl. Environ. Microbiol.">
        <title>Adaptability of a Caproate-Producing Bacterium Contributes to Its Dominance in an Anaerobic Fermentation System.</title>
        <authorList>
            <person name="Wang H."/>
            <person name="Gu Y."/>
            <person name="Zhou W."/>
            <person name="Zhao D."/>
            <person name="Qiao Z."/>
            <person name="Zheng J."/>
            <person name="Gao J."/>
            <person name="Chen X."/>
            <person name="Ren C."/>
            <person name="Xu Y."/>
        </authorList>
    </citation>
    <scope>NUCLEOTIDE SEQUENCE</scope>
    <source>
        <strain evidence="4">JNU-WLY1368</strain>
    </source>
</reference>
<evidence type="ECO:0000313" key="5">
    <source>
        <dbReference type="Proteomes" id="UP000501316"/>
    </source>
</evidence>
<organism evidence="3 5">
    <name type="scientific">Caproicibacterium lactatifermentans</name>
    <dbReference type="NCBI Taxonomy" id="2666138"/>
    <lineage>
        <taxon>Bacteria</taxon>
        <taxon>Bacillati</taxon>
        <taxon>Bacillota</taxon>
        <taxon>Clostridia</taxon>
        <taxon>Eubacteriales</taxon>
        <taxon>Oscillospiraceae</taxon>
        <taxon>Caproicibacterium</taxon>
    </lineage>
</organism>
<dbReference type="EMBL" id="CP046161">
    <property type="protein sequence ID" value="QKO29832.1"/>
    <property type="molecule type" value="Genomic_DNA"/>
</dbReference>
<dbReference type="Proteomes" id="UP000509623">
    <property type="component" value="Chromosome"/>
</dbReference>
<reference evidence="5 6" key="1">
    <citation type="submission" date="2019-11" db="EMBL/GenBank/DDBJ databases">
        <authorList>
            <person name="Ren C."/>
            <person name="Wang H."/>
            <person name="Xu Y."/>
        </authorList>
    </citation>
    <scope>NUCLEOTIDE SEQUENCE [LARGE SCALE GENOMIC DNA]</scope>
    <source>
        <strain evidence="6">JNU-WLY1368</strain>
        <strain evidence="3 5">LBM 19010</strain>
    </source>
</reference>
<evidence type="ECO:0000313" key="6">
    <source>
        <dbReference type="Proteomes" id="UP000509623"/>
    </source>
</evidence>
<dbReference type="EMBL" id="CP046051">
    <property type="protein sequence ID" value="QKN23490.1"/>
    <property type="molecule type" value="Genomic_DNA"/>
</dbReference>
<sequence length="90" mass="10812">MPRRKKEENMTYEERIQDIDRRIAQCKETVSQLRSQRRQLEKERDEEAMQRIYAYIRSSDMSPAQFLDLLQEQDTQDTAGEEKTETSLNP</sequence>
<evidence type="ECO:0000256" key="2">
    <source>
        <dbReference type="SAM" id="MobiDB-lite"/>
    </source>
</evidence>
<dbReference type="KEGG" id="clf:GJQ69_02700"/>
<dbReference type="RefSeq" id="WP_157658974.1">
    <property type="nucleotide sequence ID" value="NZ_CP046051.1"/>
</dbReference>
<reference evidence="4" key="3">
    <citation type="journal article" date="2022" name="Int. J. Syst. Evol. Microbiol.">
        <title>Caproicibacterium lactatifermentans sp. nov., isolated from pit clay used for the production of Chinese strong aroma-type liquor.</title>
        <authorList>
            <person name="Wang H."/>
            <person name="Gu Y."/>
            <person name="Zhao D."/>
            <person name="Qiao Z."/>
            <person name="Zheng J."/>
            <person name="Gao J."/>
            <person name="Ren C."/>
            <person name="Xu Y."/>
        </authorList>
    </citation>
    <scope>NUCLEOTIDE SEQUENCE</scope>
    <source>
        <strain evidence="4">JNU-WLY1368</strain>
    </source>
</reference>
<feature type="region of interest" description="Disordered" evidence="2">
    <location>
        <begin position="66"/>
        <end position="90"/>
    </location>
</feature>
<evidence type="ECO:0000313" key="3">
    <source>
        <dbReference type="EMBL" id="QKN23490.1"/>
    </source>
</evidence>
<dbReference type="AlphaFoldDB" id="A0A859DP04"/>
<evidence type="ECO:0000313" key="4">
    <source>
        <dbReference type="EMBL" id="QKO29832.1"/>
    </source>
</evidence>
<feature type="compositionally biased region" description="Basic and acidic residues" evidence="2">
    <location>
        <begin position="80"/>
        <end position="90"/>
    </location>
</feature>
<accession>A0A859DP04</accession>
<keyword evidence="1" id="KW-0175">Coiled coil</keyword>
<proteinExistence type="predicted"/>
<protein>
    <recommendedName>
        <fullName evidence="7">DUF4315 family protein</fullName>
    </recommendedName>
</protein>
<evidence type="ECO:0000256" key="1">
    <source>
        <dbReference type="SAM" id="Coils"/>
    </source>
</evidence>
<evidence type="ECO:0008006" key="7">
    <source>
        <dbReference type="Google" id="ProtNLM"/>
    </source>
</evidence>
<name>A0A859DP04_9FIRM</name>